<evidence type="ECO:0000256" key="1">
    <source>
        <dbReference type="SAM" id="MobiDB-lite"/>
    </source>
</evidence>
<proteinExistence type="predicted"/>
<feature type="compositionally biased region" description="Pro residues" evidence="1">
    <location>
        <begin position="82"/>
        <end position="96"/>
    </location>
</feature>
<evidence type="ECO:0000313" key="2">
    <source>
        <dbReference type="EMBL" id="KAF2720535.1"/>
    </source>
</evidence>
<accession>A0A9P4Q6Q5</accession>
<dbReference type="AlphaFoldDB" id="A0A9P4Q6Q5"/>
<dbReference type="Proteomes" id="UP000799441">
    <property type="component" value="Unassembled WGS sequence"/>
</dbReference>
<gene>
    <name evidence="2" type="ORF">K431DRAFT_304191</name>
</gene>
<evidence type="ECO:0000313" key="3">
    <source>
        <dbReference type="Proteomes" id="UP000799441"/>
    </source>
</evidence>
<reference evidence="2" key="1">
    <citation type="journal article" date="2020" name="Stud. Mycol.">
        <title>101 Dothideomycetes genomes: a test case for predicting lifestyles and emergence of pathogens.</title>
        <authorList>
            <person name="Haridas S."/>
            <person name="Albert R."/>
            <person name="Binder M."/>
            <person name="Bloem J."/>
            <person name="Labutti K."/>
            <person name="Salamov A."/>
            <person name="Andreopoulos B."/>
            <person name="Baker S."/>
            <person name="Barry K."/>
            <person name="Bills G."/>
            <person name="Bluhm B."/>
            <person name="Cannon C."/>
            <person name="Castanera R."/>
            <person name="Culley D."/>
            <person name="Daum C."/>
            <person name="Ezra D."/>
            <person name="Gonzalez J."/>
            <person name="Henrissat B."/>
            <person name="Kuo A."/>
            <person name="Liang C."/>
            <person name="Lipzen A."/>
            <person name="Lutzoni F."/>
            <person name="Magnuson J."/>
            <person name="Mondo S."/>
            <person name="Nolan M."/>
            <person name="Ohm R."/>
            <person name="Pangilinan J."/>
            <person name="Park H.-J."/>
            <person name="Ramirez L."/>
            <person name="Alfaro M."/>
            <person name="Sun H."/>
            <person name="Tritt A."/>
            <person name="Yoshinaga Y."/>
            <person name="Zwiers L.-H."/>
            <person name="Turgeon B."/>
            <person name="Goodwin S."/>
            <person name="Spatafora J."/>
            <person name="Crous P."/>
            <person name="Grigoriev I."/>
        </authorList>
    </citation>
    <scope>NUCLEOTIDE SEQUENCE</scope>
    <source>
        <strain evidence="2">CBS 116435</strain>
    </source>
</reference>
<name>A0A9P4Q6Q5_9PEZI</name>
<organism evidence="2 3">
    <name type="scientific">Polychaeton citri CBS 116435</name>
    <dbReference type="NCBI Taxonomy" id="1314669"/>
    <lineage>
        <taxon>Eukaryota</taxon>
        <taxon>Fungi</taxon>
        <taxon>Dikarya</taxon>
        <taxon>Ascomycota</taxon>
        <taxon>Pezizomycotina</taxon>
        <taxon>Dothideomycetes</taxon>
        <taxon>Dothideomycetidae</taxon>
        <taxon>Capnodiales</taxon>
        <taxon>Capnodiaceae</taxon>
        <taxon>Polychaeton</taxon>
    </lineage>
</organism>
<feature type="compositionally biased region" description="Polar residues" evidence="1">
    <location>
        <begin position="54"/>
        <end position="77"/>
    </location>
</feature>
<feature type="region of interest" description="Disordered" evidence="1">
    <location>
        <begin position="35"/>
        <end position="115"/>
    </location>
</feature>
<sequence length="250" mass="27343">MNYSPLTLPKDVHRDWVLHSLIPMDPRRPLPSLSQATQALRSTSSHGSGIDWLMSSTGTPEPVPVSSQTLASNSSSEAAPVLEPPKPPIQTPPATPDAPASQQPRGASTDGDHDLWPKGITPVLLRFLRTSVPMDAFGRVPSAALDNFLDRVVEIERCYGAGAAGCSPVCSRLYSQAGRRPPVGAFGPGGEFIVFTPGDDDDDIVRQKIVRLTRQLFLLSFECCDLSRARRQDMEGEEGIREGREWYEMY</sequence>
<keyword evidence="3" id="KW-1185">Reference proteome</keyword>
<comment type="caution">
    <text evidence="2">The sequence shown here is derived from an EMBL/GenBank/DDBJ whole genome shotgun (WGS) entry which is preliminary data.</text>
</comment>
<dbReference type="EMBL" id="MU003798">
    <property type="protein sequence ID" value="KAF2720535.1"/>
    <property type="molecule type" value="Genomic_DNA"/>
</dbReference>
<feature type="compositionally biased region" description="Polar residues" evidence="1">
    <location>
        <begin position="35"/>
        <end position="47"/>
    </location>
</feature>
<protein>
    <submittedName>
        <fullName evidence="2">Uncharacterized protein</fullName>
    </submittedName>
</protein>